<dbReference type="EMBL" id="LN734822">
    <property type="protein sequence ID" value="CEL23868.1"/>
    <property type="molecule type" value="Genomic_DNA"/>
</dbReference>
<dbReference type="GO" id="GO:0070681">
    <property type="term" value="P:glutaminyl-tRNAGln biosynthesis via transamidation"/>
    <property type="evidence" value="ECO:0007669"/>
    <property type="project" value="TreeGrafter"/>
</dbReference>
<keyword evidence="2 6" id="KW-0547">Nucleotide-binding</keyword>
<dbReference type="GO" id="GO:0004812">
    <property type="term" value="F:aminoacyl-tRNA ligase activity"/>
    <property type="evidence" value="ECO:0007669"/>
    <property type="project" value="InterPro"/>
</dbReference>
<dbReference type="PANTHER" id="PTHR11659">
    <property type="entry name" value="GLUTAMYL-TRNA GLN AMIDOTRANSFERASE SUBUNIT B MITOCHONDRIAL AND PROKARYOTIC PET112-RELATED"/>
    <property type="match status" value="1"/>
</dbReference>
<dbReference type="InterPro" id="IPR023168">
    <property type="entry name" value="GatB_Yqey_C_2"/>
</dbReference>
<dbReference type="GO" id="GO:0016740">
    <property type="term" value="F:transferase activity"/>
    <property type="evidence" value="ECO:0007669"/>
    <property type="project" value="UniProtKB-KW"/>
</dbReference>
<dbReference type="EMBL" id="CP006933">
    <property type="protein sequence ID" value="AIS32919.1"/>
    <property type="molecule type" value="Genomic_DNA"/>
</dbReference>
<organism evidence="9 11">
    <name type="scientific">Methanobacterium formicicum</name>
    <dbReference type="NCBI Taxonomy" id="2162"/>
    <lineage>
        <taxon>Archaea</taxon>
        <taxon>Methanobacteriati</taxon>
        <taxon>Methanobacteriota</taxon>
        <taxon>Methanomada group</taxon>
        <taxon>Methanobacteria</taxon>
        <taxon>Methanobacteriales</taxon>
        <taxon>Methanobacteriaceae</taxon>
        <taxon>Methanobacterium</taxon>
    </lineage>
</organism>
<dbReference type="NCBIfam" id="TIGR00134">
    <property type="entry name" value="gatE_arch"/>
    <property type="match status" value="1"/>
</dbReference>
<dbReference type="SUPFAM" id="SSF89095">
    <property type="entry name" value="GatB/YqeY motif"/>
    <property type="match status" value="1"/>
</dbReference>
<dbReference type="SUPFAM" id="SSF55261">
    <property type="entry name" value="GAD domain-like"/>
    <property type="match status" value="1"/>
</dbReference>
<dbReference type="AlphaFoldDB" id="A0A089ZVS0"/>
<evidence type="ECO:0000256" key="7">
    <source>
        <dbReference type="SAM" id="Coils"/>
    </source>
</evidence>
<dbReference type="InterPro" id="IPR003789">
    <property type="entry name" value="Asn/Gln_tRNA_amidoTrase-B-like"/>
</dbReference>
<name>A0A089ZVS0_METFO</name>
<keyword evidence="9" id="KW-0808">Transferase</keyword>
<evidence type="ECO:0000313" key="11">
    <source>
        <dbReference type="Proteomes" id="UP000029661"/>
    </source>
</evidence>
<dbReference type="GO" id="GO:0005737">
    <property type="term" value="C:cytoplasm"/>
    <property type="evidence" value="ECO:0007669"/>
    <property type="project" value="InterPro"/>
</dbReference>
<dbReference type="Gene3D" id="1.10.150.380">
    <property type="entry name" value="GatB domain, N-terminal subdomain"/>
    <property type="match status" value="1"/>
</dbReference>
<dbReference type="STRING" id="2162.BRM9_2117"/>
<reference evidence="10" key="2">
    <citation type="submission" date="2014-09" db="EMBL/GenBank/DDBJ databases">
        <authorList>
            <person name="Bishop-Lilly K.A."/>
            <person name="Broomall S.M."/>
            <person name="Chain P.S."/>
            <person name="Chertkov O."/>
            <person name="Coyne S.R."/>
            <person name="Daligault H.E."/>
            <person name="Davenport K.W."/>
            <person name="Erkkila T."/>
            <person name="Frey K.G."/>
            <person name="Gibbons H.S."/>
            <person name="Gu W."/>
            <person name="Jaissle J."/>
            <person name="Johnson S.L."/>
            <person name="Koroleva G.I."/>
            <person name="Ladner J.T."/>
            <person name="Lo C.-C."/>
            <person name="Minogue T.D."/>
            <person name="Munk C."/>
            <person name="Palacios G.F."/>
            <person name="Redden C.L."/>
            <person name="Rosenzweig C.N."/>
            <person name="Scholz M.B."/>
            <person name="Teshima H."/>
            <person name="Xu Y."/>
        </authorList>
    </citation>
    <scope>NUCLEOTIDE SEQUENCE</scope>
    <source>
        <strain evidence="10">Mb9</strain>
    </source>
</reference>
<reference evidence="9" key="1">
    <citation type="submission" date="2013-12" db="EMBL/GenBank/DDBJ databases">
        <title>The complete genome sequence of Methanobacterium sp. BRM9.</title>
        <authorList>
            <consortium name="Pastoral Greenhouse Gas Research Consortium"/>
            <person name="Kelly W.J."/>
            <person name="Leahy S.C."/>
            <person name="Perry R."/>
            <person name="Li D."/>
            <person name="Altermann E."/>
            <person name="Lambie S.C."/>
            <person name="Attwood G.T."/>
        </authorList>
    </citation>
    <scope>NUCLEOTIDE SEQUENCE [LARGE SCALE GENOMIC DNA]</scope>
    <source>
        <strain evidence="9">BRM9</strain>
    </source>
</reference>
<dbReference type="InterPro" id="IPR042114">
    <property type="entry name" value="GatB_C_1"/>
</dbReference>
<keyword evidence="7" id="KW-0175">Coiled coil</keyword>
<dbReference type="InterPro" id="IPR029351">
    <property type="entry name" value="GAD_dom"/>
</dbReference>
<sequence>MDKNIDYEELGLMMGLEIHQQLNTAQKLFCPCECELTDKKPEYRVLRYLRPTQSELGKIDRAAFEESRRELTFLYDAYPYHTCLVETDDEPPHPLNQEALEIGLIIATLLNMQVVDEFHTMRKQVIDGSNTGGFQRTGLLAIQGHMDTPYGRVVIENLCLEEDAARRMGQRKGKVEFRLDRLGIPLLEITTDPSMNHPQQVREVAYQIGQVLRSTRVKRGLGTIRQDLNISIREGARVEVKGVQDLDSMEQLVENEVLRQLRLLKIRDELVKREATVEEEIHDLNKLLKDTESKIISKAIKKGGKVLAIKLNGYKGLIGKELQPGRRFGTELAGYAKKMGVAGIFHTDELPAYGITSPEVENINTFLQIGPDDAFILVADEAEKAQNALEEVQRRARMAVDGVPEETRKALDDANTEYLRPLPTASRMYVETDIPTQVVASELLEHVKNNLPELPKEKEARIIAQYKLSEDLAHQLVRQDRVEQFEEIVAECGVEPTTVASLLAYTLKELRREGLDVDNLPGSHLKGTFQLLKQDKISKDAVSEVLVGVLKEDWTPEESASNLNLLMLSEENVRNIIAELVSSHENLIEERKMGAMGSLMGMAMKQLKGKADGKLVNKLLKEEIQKYL</sequence>
<protein>
    <recommendedName>
        <fullName evidence="6">Glutamyl-tRNA(Gln) amidotransferase subunit E</fullName>
        <shortName evidence="6">Glu-ADT subunit E</shortName>
        <ecNumber evidence="6">6.3.5.-</ecNumber>
    </recommendedName>
</protein>
<evidence type="ECO:0000259" key="8">
    <source>
        <dbReference type="SMART" id="SM00845"/>
    </source>
</evidence>
<dbReference type="InterPro" id="IPR017959">
    <property type="entry name" value="Asn/Gln-tRNA_amidoTrfase_suB/E"/>
</dbReference>
<dbReference type="SUPFAM" id="SSF55931">
    <property type="entry name" value="Glutamine synthetase/guanido kinase"/>
    <property type="match status" value="1"/>
</dbReference>
<comment type="subunit">
    <text evidence="6">Heterodimer of GatD and GatE.</text>
</comment>
<keyword evidence="12" id="KW-1185">Reference proteome</keyword>
<dbReference type="SMART" id="SM00845">
    <property type="entry name" value="GatB_Yqey"/>
    <property type="match status" value="1"/>
</dbReference>
<keyword evidence="3 6" id="KW-0067">ATP-binding</keyword>
<comment type="catalytic activity">
    <reaction evidence="5 6">
        <text>L-glutamyl-tRNA(Gln) + L-glutamine + ATP + H2O = L-glutaminyl-tRNA(Gln) + L-glutamate + ADP + phosphate + H(+)</text>
        <dbReference type="Rhea" id="RHEA:17521"/>
        <dbReference type="Rhea" id="RHEA-COMP:9681"/>
        <dbReference type="Rhea" id="RHEA-COMP:9684"/>
        <dbReference type="ChEBI" id="CHEBI:15377"/>
        <dbReference type="ChEBI" id="CHEBI:15378"/>
        <dbReference type="ChEBI" id="CHEBI:29985"/>
        <dbReference type="ChEBI" id="CHEBI:30616"/>
        <dbReference type="ChEBI" id="CHEBI:43474"/>
        <dbReference type="ChEBI" id="CHEBI:58359"/>
        <dbReference type="ChEBI" id="CHEBI:78520"/>
        <dbReference type="ChEBI" id="CHEBI:78521"/>
        <dbReference type="ChEBI" id="CHEBI:456216"/>
    </reaction>
</comment>
<dbReference type="NCBIfam" id="NF003107">
    <property type="entry name" value="PRK04028.1"/>
    <property type="match status" value="1"/>
</dbReference>
<evidence type="ECO:0000256" key="6">
    <source>
        <dbReference type="HAMAP-Rule" id="MF_00588"/>
    </source>
</evidence>
<dbReference type="Pfam" id="PF02934">
    <property type="entry name" value="GatB_N"/>
    <property type="match status" value="1"/>
</dbReference>
<dbReference type="InterPro" id="IPR004115">
    <property type="entry name" value="GAD-like_sf"/>
</dbReference>
<proteinExistence type="inferred from homology"/>
<dbReference type="Gene3D" id="3.30.1360.30">
    <property type="entry name" value="GAD-like domain"/>
    <property type="match status" value="1"/>
</dbReference>
<gene>
    <name evidence="6 9" type="primary">gatE</name>
    <name evidence="9" type="ORF">BRM9_2117</name>
    <name evidence="10" type="ORF">MB9_0213</name>
</gene>
<dbReference type="Pfam" id="PF02637">
    <property type="entry name" value="GatB_Yqey"/>
    <property type="match status" value="1"/>
</dbReference>
<comment type="similarity">
    <text evidence="6">Belongs to the GatB/GatE family. GatE subfamily.</text>
</comment>
<evidence type="ECO:0000313" key="9">
    <source>
        <dbReference type="EMBL" id="AIS32919.1"/>
    </source>
</evidence>
<dbReference type="InterPro" id="IPR014746">
    <property type="entry name" value="Gln_synth/guanido_kin_cat_dom"/>
</dbReference>
<dbReference type="InterPro" id="IPR018027">
    <property type="entry name" value="Asn/Gln_amidotransferase"/>
</dbReference>
<dbReference type="GO" id="GO:0005524">
    <property type="term" value="F:ATP binding"/>
    <property type="evidence" value="ECO:0007669"/>
    <property type="project" value="UniProtKB-KW"/>
</dbReference>
<dbReference type="Proteomes" id="UP000062768">
    <property type="component" value="Chromosome I"/>
</dbReference>
<dbReference type="Pfam" id="PF02938">
    <property type="entry name" value="GAD"/>
    <property type="match status" value="1"/>
</dbReference>
<feature type="domain" description="Asn/Gln amidotransferase" evidence="8">
    <location>
        <begin position="483"/>
        <end position="624"/>
    </location>
</feature>
<dbReference type="InterPro" id="IPR006075">
    <property type="entry name" value="Asn/Gln-tRNA_Trfase_suB/E_cat"/>
</dbReference>
<keyword evidence="1 6" id="KW-0436">Ligase</keyword>
<dbReference type="PATRIC" id="fig|2162.10.peg.224"/>
<dbReference type="HAMAP" id="MF_00588">
    <property type="entry name" value="GatE"/>
    <property type="match status" value="1"/>
</dbReference>
<evidence type="ECO:0000256" key="4">
    <source>
        <dbReference type="ARBA" id="ARBA00022917"/>
    </source>
</evidence>
<keyword evidence="4 6" id="KW-0648">Protein biosynthesis</keyword>
<dbReference type="GO" id="GO:0006412">
    <property type="term" value="P:translation"/>
    <property type="evidence" value="ECO:0007669"/>
    <property type="project" value="UniProtKB-UniRule"/>
</dbReference>
<dbReference type="FunFam" id="3.30.1360.30:FF:000003">
    <property type="entry name" value="Glutamyl-tRNA(Gln) amidotransferase subunit E"/>
    <property type="match status" value="1"/>
</dbReference>
<evidence type="ECO:0000313" key="10">
    <source>
        <dbReference type="EMBL" id="CEL23868.1"/>
    </source>
</evidence>
<dbReference type="EC" id="6.3.5.-" evidence="6"/>
<dbReference type="Proteomes" id="UP000029661">
    <property type="component" value="Chromosome"/>
</dbReference>
<evidence type="ECO:0000256" key="3">
    <source>
        <dbReference type="ARBA" id="ARBA00022840"/>
    </source>
</evidence>
<evidence type="ECO:0000256" key="2">
    <source>
        <dbReference type="ARBA" id="ARBA00022741"/>
    </source>
</evidence>
<evidence type="ECO:0000256" key="1">
    <source>
        <dbReference type="ARBA" id="ARBA00022598"/>
    </source>
</evidence>
<dbReference type="KEGG" id="mfc:BRM9_2117"/>
<evidence type="ECO:0000256" key="5">
    <source>
        <dbReference type="ARBA" id="ARBA00047913"/>
    </source>
</evidence>
<comment type="function">
    <text evidence="6">Allows the formation of correctly charged Gln-tRNA(Gln) through the transamidation of misacylated Glu-tRNA(Gln) in organisms which lack glutaminyl-tRNA synthetase. The reaction takes place in the presence of glutamine and ATP through an activated gamma-phospho-Glu-tRNA(Gln). The GatDE system is specific for glutamate and does not act on aspartate.</text>
</comment>
<feature type="coiled-coil region" evidence="7">
    <location>
        <begin position="267"/>
        <end position="294"/>
    </location>
</feature>
<dbReference type="GO" id="GO:0050567">
    <property type="term" value="F:glutaminyl-tRNA synthase (glutamine-hydrolyzing) activity"/>
    <property type="evidence" value="ECO:0007669"/>
    <property type="project" value="UniProtKB-UniRule"/>
</dbReference>
<accession>A0A089ZVS0</accession>
<evidence type="ECO:0000313" key="12">
    <source>
        <dbReference type="Proteomes" id="UP000062768"/>
    </source>
</evidence>
<dbReference type="Gene3D" id="1.10.10.410">
    <property type="match status" value="1"/>
</dbReference>
<dbReference type="InterPro" id="IPR004414">
    <property type="entry name" value="GatE"/>
</dbReference>
<dbReference type="PANTHER" id="PTHR11659:SF2">
    <property type="entry name" value="GLUTAMYL-TRNA(GLN) AMIDOTRANSFERASE SUBUNIT E"/>
    <property type="match status" value="1"/>
</dbReference>
<dbReference type="InterPro" id="IPR017958">
    <property type="entry name" value="Gln-tRNA_amidoTrfase_suB_CS"/>
</dbReference>
<dbReference type="PROSITE" id="PS01234">
    <property type="entry name" value="GATB"/>
    <property type="match status" value="1"/>
</dbReference>